<dbReference type="EMBL" id="CAXLJL010000512">
    <property type="protein sequence ID" value="CAL5138665.1"/>
    <property type="molecule type" value="Genomic_DNA"/>
</dbReference>
<dbReference type="CDD" id="cd00112">
    <property type="entry name" value="LDLa"/>
    <property type="match status" value="1"/>
</dbReference>
<dbReference type="InterPro" id="IPR002172">
    <property type="entry name" value="LDrepeatLR_classA_rpt"/>
</dbReference>
<feature type="region of interest" description="Disordered" evidence="4">
    <location>
        <begin position="510"/>
        <end position="531"/>
    </location>
</feature>
<protein>
    <recommendedName>
        <fullName evidence="5">CUB domain-containing protein</fullName>
    </recommendedName>
</protein>
<organism evidence="6 7">
    <name type="scientific">Calicophoron daubneyi</name>
    <name type="common">Rumen fluke</name>
    <name type="synonym">Paramphistomum daubneyi</name>
    <dbReference type="NCBI Taxonomy" id="300641"/>
    <lineage>
        <taxon>Eukaryota</taxon>
        <taxon>Metazoa</taxon>
        <taxon>Spiralia</taxon>
        <taxon>Lophotrochozoa</taxon>
        <taxon>Platyhelminthes</taxon>
        <taxon>Trematoda</taxon>
        <taxon>Digenea</taxon>
        <taxon>Plagiorchiida</taxon>
        <taxon>Pronocephalata</taxon>
        <taxon>Paramphistomoidea</taxon>
        <taxon>Paramphistomidae</taxon>
        <taxon>Calicophoron</taxon>
    </lineage>
</organism>
<dbReference type="Pfam" id="PF00431">
    <property type="entry name" value="CUB"/>
    <property type="match status" value="1"/>
</dbReference>
<dbReference type="PANTHER" id="PTHR24251">
    <property type="entry name" value="OVOCHYMASE-RELATED"/>
    <property type="match status" value="1"/>
</dbReference>
<evidence type="ECO:0000256" key="1">
    <source>
        <dbReference type="ARBA" id="ARBA00022737"/>
    </source>
</evidence>
<dbReference type="FunFam" id="2.60.120.290:FF:000005">
    <property type="entry name" value="Procollagen C-endopeptidase enhancer 1"/>
    <property type="match status" value="1"/>
</dbReference>
<evidence type="ECO:0000313" key="6">
    <source>
        <dbReference type="EMBL" id="CAL5138665.1"/>
    </source>
</evidence>
<dbReference type="InterPro" id="IPR035914">
    <property type="entry name" value="Sperma_CUB_dom_sf"/>
</dbReference>
<dbReference type="InterPro" id="IPR000859">
    <property type="entry name" value="CUB_dom"/>
</dbReference>
<feature type="domain" description="CUB" evidence="5">
    <location>
        <begin position="100"/>
        <end position="216"/>
    </location>
</feature>
<comment type="caution">
    <text evidence="6">The sequence shown here is derived from an EMBL/GenBank/DDBJ whole genome shotgun (WGS) entry which is preliminary data.</text>
</comment>
<dbReference type="SUPFAM" id="SSF57424">
    <property type="entry name" value="LDL receptor-like module"/>
    <property type="match status" value="1"/>
</dbReference>
<dbReference type="Gene3D" id="2.60.120.290">
    <property type="entry name" value="Spermadhesin, CUB domain"/>
    <property type="match status" value="1"/>
</dbReference>
<dbReference type="Proteomes" id="UP001497525">
    <property type="component" value="Unassembled WGS sequence"/>
</dbReference>
<evidence type="ECO:0000256" key="3">
    <source>
        <dbReference type="PROSITE-ProRule" id="PRU00059"/>
    </source>
</evidence>
<dbReference type="SUPFAM" id="SSF49854">
    <property type="entry name" value="Spermadhesin, CUB domain"/>
    <property type="match status" value="1"/>
</dbReference>
<dbReference type="Gene3D" id="4.10.400.10">
    <property type="entry name" value="Low-density Lipoprotein Receptor"/>
    <property type="match status" value="1"/>
</dbReference>
<evidence type="ECO:0000256" key="2">
    <source>
        <dbReference type="ARBA" id="ARBA00023157"/>
    </source>
</evidence>
<dbReference type="InterPro" id="IPR036055">
    <property type="entry name" value="LDL_receptor-like_sf"/>
</dbReference>
<feature type="region of interest" description="Disordered" evidence="4">
    <location>
        <begin position="1014"/>
        <end position="1034"/>
    </location>
</feature>
<gene>
    <name evidence="6" type="ORF">CDAUBV1_LOCUS13486</name>
</gene>
<feature type="compositionally biased region" description="Basic residues" evidence="4">
    <location>
        <begin position="897"/>
        <end position="908"/>
    </location>
</feature>
<sequence>MNVCHVFTVIPGEVLSHVVSPTLKPILGAKLPWDEESMFRLPNQSDICNCFINSFYLDNSDSEYGSQQPKFWSVPTPTHESPVAPMIQSLRTPYQRSAYVNGRGRQPLLYTFTSPQYPREYPSATDCLKIIRAPYENQRIVLKFRGAFLFEPSSECVNDYLEVRDGQYGFSPLIGRFCEDTWHLRSIVSTGRWLWLRFHTDLTIETFGFQAIYYFQTILKNETTVDSAPVDVMEKTVSVTTSALLDEKSLTAMWEAHPKSTVPFIPRPKEFIIDFRTVESNTLLQLRLTFARFPHEDKECRHNVVEIYDKFFLSDRDESGRLLPLLKQHQLNLLPSVPKVVRACNQPSLDPVIHEHGRGIVRILVAPDLQKLADSDHLSARSDAKLRFAGKSPEDVLPEITLYATVLTRVPCRSDWSPCMKLKDMKRSNMQMNTTGHSVVEVLMASSTKMNRTKNEELLTTFGLESTYCIYSSLVCNNVPDCPGGEDEVDCPRAPGTLSELIERMPDFDLSEDGDEEATTTTPAPTINPRAAEDDDFQHHPSVIIGLLGFCAICGLLSAGITLLNRTKDVKTQSLSSICNHILFDSNSSLITTIGSNSMQRLKNCQPIPTETGSLEKVDWIKDNQSKRQTDEASSIDQKCEQESEPFCPKICLSSRKPSSAEETKVDLDSLDIESPDLQQHKVNQDELTRKKMLEAFNGSAKPLGFVPKLSSSPEWNVIGSNSSHSNNPFQFPNYMAEPSSPCVRPHPSQNSTGSFGRLPNTVVYPVEKLSNVIYQSGLSSARTAWSRSGPIPLITGPDGNFSQHFIGRRFNGTHSAKCLSRRPSGNPEASELEIRPAYPVVGPGPIFSLQTRSDTSGGGAARSNFVQMQSKTIPGTSMPSFWEQHTSVKTEELKQRRPKGGPAKRPRYSFDPYDRNQNTTEIAKSKLNPSNVRQCAPPTPLPIEQHAAQWTSSCSTSGELLDEVSKYQVLRPVIKPLVDNSERLDNKRKTYWIGQRPMELGEYYEMATQKARPLSAGQLDRVEQETEDSTSDRDLDECIRRNSKFDHKRNTESMPKSYTFTHDMKTTSETRSSYKKLEHKFTVSISPVASRAKSMKDQIRRQQAEELLTSHQQQLPCNCQSRGAKFAFPSSMSVTDCRTLMQYDDRNTVRNASLEEIHVDHINQYDGSDIPSSHQNSEETETPSYSADRLEVYDTGGPCEYEDGICDTSDIGTSERSTASNESTEQDEPASRSVNCDKSVNAVFITFRRANRQTRQQRVL</sequence>
<dbReference type="PROSITE" id="PS01180">
    <property type="entry name" value="CUB"/>
    <property type="match status" value="1"/>
</dbReference>
<dbReference type="SMART" id="SM00192">
    <property type="entry name" value="LDLa"/>
    <property type="match status" value="1"/>
</dbReference>
<dbReference type="SMART" id="SM00042">
    <property type="entry name" value="CUB"/>
    <property type="match status" value="1"/>
</dbReference>
<evidence type="ECO:0000313" key="7">
    <source>
        <dbReference type="Proteomes" id="UP001497525"/>
    </source>
</evidence>
<feature type="compositionally biased region" description="Polar residues" evidence="4">
    <location>
        <begin position="1211"/>
        <end position="1224"/>
    </location>
</feature>
<feature type="region of interest" description="Disordered" evidence="4">
    <location>
        <begin position="888"/>
        <end position="916"/>
    </location>
</feature>
<feature type="compositionally biased region" description="Basic and acidic residues" evidence="4">
    <location>
        <begin position="1021"/>
        <end position="1034"/>
    </location>
</feature>
<evidence type="ECO:0000256" key="4">
    <source>
        <dbReference type="SAM" id="MobiDB-lite"/>
    </source>
</evidence>
<name>A0AAV2TN03_CALDB</name>
<dbReference type="AlphaFoldDB" id="A0AAV2TN03"/>
<dbReference type="PANTHER" id="PTHR24251:SF28">
    <property type="entry name" value="NEUROPILIN AND TOLLOID-LIKE, ISOFORM B"/>
    <property type="match status" value="1"/>
</dbReference>
<keyword evidence="2" id="KW-1015">Disulfide bond</keyword>
<reference evidence="6" key="1">
    <citation type="submission" date="2024-06" db="EMBL/GenBank/DDBJ databases">
        <authorList>
            <person name="Liu X."/>
            <person name="Lenzi L."/>
            <person name="Haldenby T S."/>
            <person name="Uol C."/>
        </authorList>
    </citation>
    <scope>NUCLEOTIDE SEQUENCE</scope>
</reference>
<accession>A0AAV2TN03</accession>
<evidence type="ECO:0000259" key="5">
    <source>
        <dbReference type="PROSITE" id="PS01180"/>
    </source>
</evidence>
<dbReference type="Pfam" id="PF00057">
    <property type="entry name" value="Ldl_recept_a"/>
    <property type="match status" value="1"/>
</dbReference>
<dbReference type="CDD" id="cd00041">
    <property type="entry name" value="CUB"/>
    <property type="match status" value="1"/>
</dbReference>
<feature type="region of interest" description="Disordered" evidence="4">
    <location>
        <begin position="1165"/>
        <end position="1236"/>
    </location>
</feature>
<comment type="caution">
    <text evidence="3">Lacks conserved residue(s) required for the propagation of feature annotation.</text>
</comment>
<proteinExistence type="predicted"/>
<keyword evidence="1" id="KW-0677">Repeat</keyword>